<gene>
    <name evidence="1" type="ORF">F511_39266</name>
</gene>
<dbReference type="PANTHER" id="PTHR47592">
    <property type="entry name" value="PBF68 PROTEIN"/>
    <property type="match status" value="1"/>
</dbReference>
<sequence>SYDNSETVVGILGEKYKNEGAGLKKFIVGKFLDYKMVDSKSVMSQVQEMQLILHDLHAEGMEMSESFQVAAVIEKYPPLWKDFKNYLKHKRKEIGLKDLIVKLRIEEDNRNNPNLNG</sequence>
<dbReference type="EMBL" id="KV012592">
    <property type="protein sequence ID" value="KZV24568.1"/>
    <property type="molecule type" value="Genomic_DNA"/>
</dbReference>
<protein>
    <submittedName>
        <fullName evidence="1">Uncharacterized protein</fullName>
    </submittedName>
</protein>
<organism evidence="1 2">
    <name type="scientific">Dorcoceras hygrometricum</name>
    <dbReference type="NCBI Taxonomy" id="472368"/>
    <lineage>
        <taxon>Eukaryota</taxon>
        <taxon>Viridiplantae</taxon>
        <taxon>Streptophyta</taxon>
        <taxon>Embryophyta</taxon>
        <taxon>Tracheophyta</taxon>
        <taxon>Spermatophyta</taxon>
        <taxon>Magnoliopsida</taxon>
        <taxon>eudicotyledons</taxon>
        <taxon>Gunneridae</taxon>
        <taxon>Pentapetalae</taxon>
        <taxon>asterids</taxon>
        <taxon>lamiids</taxon>
        <taxon>Lamiales</taxon>
        <taxon>Gesneriaceae</taxon>
        <taxon>Didymocarpoideae</taxon>
        <taxon>Trichosporeae</taxon>
        <taxon>Loxocarpinae</taxon>
        <taxon>Dorcoceras</taxon>
    </lineage>
</organism>
<dbReference type="PANTHER" id="PTHR47592:SF27">
    <property type="entry name" value="OS08G0421700 PROTEIN"/>
    <property type="match status" value="1"/>
</dbReference>
<proteinExistence type="predicted"/>
<dbReference type="Pfam" id="PF14223">
    <property type="entry name" value="Retrotran_gag_2"/>
    <property type="match status" value="1"/>
</dbReference>
<reference evidence="1 2" key="1">
    <citation type="journal article" date="2015" name="Proc. Natl. Acad. Sci. U.S.A.">
        <title>The resurrection genome of Boea hygrometrica: A blueprint for survival of dehydration.</title>
        <authorList>
            <person name="Xiao L."/>
            <person name="Yang G."/>
            <person name="Zhang L."/>
            <person name="Yang X."/>
            <person name="Zhao S."/>
            <person name="Ji Z."/>
            <person name="Zhou Q."/>
            <person name="Hu M."/>
            <person name="Wang Y."/>
            <person name="Chen M."/>
            <person name="Xu Y."/>
            <person name="Jin H."/>
            <person name="Xiao X."/>
            <person name="Hu G."/>
            <person name="Bao F."/>
            <person name="Hu Y."/>
            <person name="Wan P."/>
            <person name="Li L."/>
            <person name="Deng X."/>
            <person name="Kuang T."/>
            <person name="Xiang C."/>
            <person name="Zhu J.K."/>
            <person name="Oliver M.J."/>
            <person name="He Y."/>
        </authorList>
    </citation>
    <scope>NUCLEOTIDE SEQUENCE [LARGE SCALE GENOMIC DNA]</scope>
    <source>
        <strain evidence="2">cv. XS01</strain>
    </source>
</reference>
<feature type="non-terminal residue" evidence="1">
    <location>
        <position position="1"/>
    </location>
</feature>
<evidence type="ECO:0000313" key="1">
    <source>
        <dbReference type="EMBL" id="KZV24568.1"/>
    </source>
</evidence>
<keyword evidence="2" id="KW-1185">Reference proteome</keyword>
<evidence type="ECO:0000313" key="2">
    <source>
        <dbReference type="Proteomes" id="UP000250235"/>
    </source>
</evidence>
<accession>A0A2Z7AT55</accession>
<name>A0A2Z7AT55_9LAMI</name>
<dbReference type="OrthoDB" id="1651011at2759"/>
<dbReference type="AlphaFoldDB" id="A0A2Z7AT55"/>
<dbReference type="Proteomes" id="UP000250235">
    <property type="component" value="Unassembled WGS sequence"/>
</dbReference>